<feature type="domain" description="Malectin-like" evidence="7">
    <location>
        <begin position="32"/>
        <end position="97"/>
    </location>
</feature>
<dbReference type="Pfam" id="PF12819">
    <property type="entry name" value="Malectin_like"/>
    <property type="match status" value="2"/>
</dbReference>
<reference evidence="8 9" key="1">
    <citation type="submission" date="2020-02" db="EMBL/GenBank/DDBJ databases">
        <authorList>
            <person name="Ma Q."/>
            <person name="Huang Y."/>
            <person name="Song X."/>
            <person name="Pei D."/>
        </authorList>
    </citation>
    <scope>NUCLEOTIDE SEQUENCE [LARGE SCALE GENOMIC DNA]</scope>
    <source>
        <strain evidence="8">Sxm20200214</strain>
        <tissue evidence="8">Leaf</tissue>
    </source>
</reference>
<evidence type="ECO:0000256" key="6">
    <source>
        <dbReference type="SAM" id="SignalP"/>
    </source>
</evidence>
<keyword evidence="5" id="KW-0472">Membrane</keyword>
<evidence type="ECO:0000256" key="2">
    <source>
        <dbReference type="ARBA" id="ARBA00022692"/>
    </source>
</evidence>
<evidence type="ECO:0000313" key="8">
    <source>
        <dbReference type="EMBL" id="KAG2299757.1"/>
    </source>
</evidence>
<evidence type="ECO:0000256" key="4">
    <source>
        <dbReference type="ARBA" id="ARBA00022989"/>
    </source>
</evidence>
<gene>
    <name evidence="8" type="ORF">Bca52824_036229</name>
</gene>
<evidence type="ECO:0000259" key="7">
    <source>
        <dbReference type="Pfam" id="PF12819"/>
    </source>
</evidence>
<evidence type="ECO:0000256" key="5">
    <source>
        <dbReference type="ARBA" id="ARBA00023136"/>
    </source>
</evidence>
<feature type="signal peptide" evidence="6">
    <location>
        <begin position="1"/>
        <end position="23"/>
    </location>
</feature>
<protein>
    <recommendedName>
        <fullName evidence="7">Malectin-like domain-containing protein</fullName>
    </recommendedName>
</protein>
<feature type="chain" id="PRO_5036449766" description="Malectin-like domain-containing protein" evidence="6">
    <location>
        <begin position="24"/>
        <end position="173"/>
    </location>
</feature>
<keyword evidence="2" id="KW-0812">Transmembrane</keyword>
<evidence type="ECO:0000313" key="9">
    <source>
        <dbReference type="Proteomes" id="UP000886595"/>
    </source>
</evidence>
<proteinExistence type="predicted"/>
<dbReference type="AlphaFoldDB" id="A0A8X7S4U9"/>
<dbReference type="InterPro" id="IPR024788">
    <property type="entry name" value="Malectin-like_Carb-bd_dom"/>
</dbReference>
<sequence>MESYLRILLVLIATLAIIHIIQAQDQQGFYSLDCGLPEKEPSPYTDSTGLFFSSDESFIQSGKSGRIKENPEGYAKPYETLRYFPEGKRNCYNLRIDLRGLNGTREEILHVPTSNSLQFCLVKTGTTTPLISTLELRPMGNNSYITKSGSLKPFFRRYLSKSGSELRASQESK</sequence>
<dbReference type="PANTHER" id="PTHR45631:SF22">
    <property type="entry name" value="LRR RECEPTOR-LIKE SERINE_THREONINE-PROTEIN KINASE PAM74-RELATED"/>
    <property type="match status" value="1"/>
</dbReference>
<keyword evidence="3 6" id="KW-0732">Signal</keyword>
<comment type="caution">
    <text evidence="8">The sequence shown here is derived from an EMBL/GenBank/DDBJ whole genome shotgun (WGS) entry which is preliminary data.</text>
</comment>
<dbReference type="EMBL" id="JAAMPC010000008">
    <property type="protein sequence ID" value="KAG2299757.1"/>
    <property type="molecule type" value="Genomic_DNA"/>
</dbReference>
<accession>A0A8X7S4U9</accession>
<evidence type="ECO:0000256" key="1">
    <source>
        <dbReference type="ARBA" id="ARBA00004167"/>
    </source>
</evidence>
<dbReference type="PANTHER" id="PTHR45631">
    <property type="entry name" value="OS07G0107800 PROTEIN-RELATED"/>
    <property type="match status" value="1"/>
</dbReference>
<dbReference type="GO" id="GO:0016020">
    <property type="term" value="C:membrane"/>
    <property type="evidence" value="ECO:0007669"/>
    <property type="project" value="UniProtKB-SubCell"/>
</dbReference>
<feature type="domain" description="Malectin-like" evidence="7">
    <location>
        <begin position="102"/>
        <end position="167"/>
    </location>
</feature>
<keyword evidence="9" id="KW-1185">Reference proteome</keyword>
<keyword evidence="4" id="KW-1133">Transmembrane helix</keyword>
<name>A0A8X7S4U9_BRACI</name>
<dbReference type="OrthoDB" id="2017114at2759"/>
<comment type="subcellular location">
    <subcellularLocation>
        <location evidence="1">Membrane</location>
        <topology evidence="1">Single-pass membrane protein</topology>
    </subcellularLocation>
</comment>
<evidence type="ECO:0000256" key="3">
    <source>
        <dbReference type="ARBA" id="ARBA00022729"/>
    </source>
</evidence>
<organism evidence="8 9">
    <name type="scientific">Brassica carinata</name>
    <name type="common">Ethiopian mustard</name>
    <name type="synonym">Abyssinian cabbage</name>
    <dbReference type="NCBI Taxonomy" id="52824"/>
    <lineage>
        <taxon>Eukaryota</taxon>
        <taxon>Viridiplantae</taxon>
        <taxon>Streptophyta</taxon>
        <taxon>Embryophyta</taxon>
        <taxon>Tracheophyta</taxon>
        <taxon>Spermatophyta</taxon>
        <taxon>Magnoliopsida</taxon>
        <taxon>eudicotyledons</taxon>
        <taxon>Gunneridae</taxon>
        <taxon>Pentapetalae</taxon>
        <taxon>rosids</taxon>
        <taxon>malvids</taxon>
        <taxon>Brassicales</taxon>
        <taxon>Brassicaceae</taxon>
        <taxon>Brassiceae</taxon>
        <taxon>Brassica</taxon>
    </lineage>
</organism>
<dbReference type="Proteomes" id="UP000886595">
    <property type="component" value="Unassembled WGS sequence"/>
</dbReference>